<feature type="chain" id="PRO_5047494539" evidence="1">
    <location>
        <begin position="32"/>
        <end position="166"/>
    </location>
</feature>
<organism evidence="2 3">
    <name type="scientific">Candidatus Nitronereus thalassa</name>
    <dbReference type="NCBI Taxonomy" id="3020898"/>
    <lineage>
        <taxon>Bacteria</taxon>
        <taxon>Pseudomonadati</taxon>
        <taxon>Nitrospirota</taxon>
        <taxon>Nitrospiria</taxon>
        <taxon>Nitrospirales</taxon>
        <taxon>Nitrospiraceae</taxon>
        <taxon>Candidatus Nitronereus</taxon>
    </lineage>
</organism>
<evidence type="ECO:0000313" key="2">
    <source>
        <dbReference type="EMBL" id="MDT7042684.1"/>
    </source>
</evidence>
<dbReference type="EMBL" id="JAQOUE010000001">
    <property type="protein sequence ID" value="MDT7042684.1"/>
    <property type="molecule type" value="Genomic_DNA"/>
</dbReference>
<keyword evidence="3" id="KW-1185">Reference proteome</keyword>
<evidence type="ECO:0000313" key="3">
    <source>
        <dbReference type="Proteomes" id="UP001250932"/>
    </source>
</evidence>
<name>A0ABU3K8J4_9BACT</name>
<dbReference type="Proteomes" id="UP001250932">
    <property type="component" value="Unassembled WGS sequence"/>
</dbReference>
<gene>
    <name evidence="2" type="ORF">PPG34_10005</name>
</gene>
<proteinExistence type="predicted"/>
<sequence length="166" mass="18535">MKTKSFFSKTANVLAGGTVVLLICLPSSSWACHEHPNPIAFQRPLPNESDLLPNGMMAVVYRSEQGEEIIHVTVHRIHMILAGYHPMLPERRDPQYTVLQTDGTLNPMTYVIRTNALYYGVGQDVIGFPTKTWIDPDEDGLNGNEQATFHPAQPMENMTAQAPFAR</sequence>
<accession>A0ABU3K8J4</accession>
<comment type="caution">
    <text evidence="2">The sequence shown here is derived from an EMBL/GenBank/DDBJ whole genome shotgun (WGS) entry which is preliminary data.</text>
</comment>
<keyword evidence="1" id="KW-0732">Signal</keyword>
<protein>
    <submittedName>
        <fullName evidence="2">Uncharacterized protein</fullName>
    </submittedName>
</protein>
<dbReference type="RefSeq" id="WP_313833125.1">
    <property type="nucleotide sequence ID" value="NZ_JAQOUE010000001.1"/>
</dbReference>
<reference evidence="2 3" key="1">
    <citation type="journal article" date="2023" name="ISME J.">
        <title>Cultivation and genomic characterization of novel and ubiquitous marine nitrite-oxidizing bacteria from the Nitrospirales.</title>
        <authorList>
            <person name="Mueller A.J."/>
            <person name="Daebeler A."/>
            <person name="Herbold C.W."/>
            <person name="Kirkegaard R.H."/>
            <person name="Daims H."/>
        </authorList>
    </citation>
    <scope>NUCLEOTIDE SEQUENCE [LARGE SCALE GENOMIC DNA]</scope>
    <source>
        <strain evidence="2 3">EB</strain>
    </source>
</reference>
<feature type="signal peptide" evidence="1">
    <location>
        <begin position="1"/>
        <end position="31"/>
    </location>
</feature>
<evidence type="ECO:0000256" key="1">
    <source>
        <dbReference type="SAM" id="SignalP"/>
    </source>
</evidence>